<reference evidence="1 2" key="1">
    <citation type="submission" date="2024-03" db="EMBL/GenBank/DDBJ databases">
        <title>Genome-scale model development and genomic sequencing of the oleaginous clade Lipomyces.</title>
        <authorList>
            <consortium name="Lawrence Berkeley National Laboratory"/>
            <person name="Czajka J.J."/>
            <person name="Han Y."/>
            <person name="Kim J."/>
            <person name="Mondo S.J."/>
            <person name="Hofstad B.A."/>
            <person name="Robles A."/>
            <person name="Haridas S."/>
            <person name="Riley R."/>
            <person name="LaButti K."/>
            <person name="Pangilinan J."/>
            <person name="Andreopoulos W."/>
            <person name="Lipzen A."/>
            <person name="Yan J."/>
            <person name="Wang M."/>
            <person name="Ng V."/>
            <person name="Grigoriev I.V."/>
            <person name="Spatafora J.W."/>
            <person name="Magnuson J.K."/>
            <person name="Baker S.E."/>
            <person name="Pomraning K.R."/>
        </authorList>
    </citation>
    <scope>NUCLEOTIDE SEQUENCE [LARGE SCALE GENOMIC DNA]</scope>
    <source>
        <strain evidence="1 2">Phaff 52-87</strain>
    </source>
</reference>
<dbReference type="SUPFAM" id="SSF143744">
    <property type="entry name" value="GlcG-like"/>
    <property type="match status" value="1"/>
</dbReference>
<evidence type="ECO:0000313" key="1">
    <source>
        <dbReference type="EMBL" id="KAK7202943.1"/>
    </source>
</evidence>
<dbReference type="EMBL" id="JBBJBU010000014">
    <property type="protein sequence ID" value="KAK7202943.1"/>
    <property type="molecule type" value="Genomic_DNA"/>
</dbReference>
<name>A0ABR1EZA8_9ASCO</name>
<organism evidence="1 2">
    <name type="scientific">Myxozyma melibiosi</name>
    <dbReference type="NCBI Taxonomy" id="54550"/>
    <lineage>
        <taxon>Eukaryota</taxon>
        <taxon>Fungi</taxon>
        <taxon>Dikarya</taxon>
        <taxon>Ascomycota</taxon>
        <taxon>Saccharomycotina</taxon>
        <taxon>Lipomycetes</taxon>
        <taxon>Lipomycetales</taxon>
        <taxon>Lipomycetaceae</taxon>
        <taxon>Myxozyma</taxon>
    </lineage>
</organism>
<sequence>MDSFVRHSIYPGPALVQGSLPLMNVRRRISDVVSMIREQEFSLRVSWLHPETIDRLGRTILSLSPKALNPSDSRADPVVVAIYIDDNLIFYSAQGYETLFKEIRYKNQFENIQDMAYTVRKFGHSSLLIGITTMDSQVNWRRNFFTTDAHFHQSTEQAFKAAHKVPDNKNIDAGGGFPLFDGGGRLVGVICVSGLGDAKNHDLIVRGIRKYLHKPEDVSQKTEEVSQKTEEVLQ</sequence>
<dbReference type="Proteomes" id="UP001498771">
    <property type="component" value="Unassembled WGS sequence"/>
</dbReference>
<proteinExistence type="predicted"/>
<comment type="caution">
    <text evidence="1">The sequence shown here is derived from an EMBL/GenBank/DDBJ whole genome shotgun (WGS) entry which is preliminary data.</text>
</comment>
<dbReference type="InterPro" id="IPR010371">
    <property type="entry name" value="YBR137W-like"/>
</dbReference>
<dbReference type="PANTHER" id="PTHR28255">
    <property type="match status" value="1"/>
</dbReference>
<dbReference type="InterPro" id="IPR038084">
    <property type="entry name" value="PduO/GlcC-like_sf"/>
</dbReference>
<protein>
    <submittedName>
        <fullName evidence="1">Uncharacterized protein</fullName>
    </submittedName>
</protein>
<dbReference type="Pfam" id="PF03928">
    <property type="entry name" value="HbpS-like"/>
    <property type="match status" value="1"/>
</dbReference>
<evidence type="ECO:0000313" key="2">
    <source>
        <dbReference type="Proteomes" id="UP001498771"/>
    </source>
</evidence>
<dbReference type="InterPro" id="IPR005624">
    <property type="entry name" value="PduO/GlcC-like"/>
</dbReference>
<dbReference type="GeneID" id="90039106"/>
<keyword evidence="2" id="KW-1185">Reference proteome</keyword>
<dbReference type="RefSeq" id="XP_064765976.1">
    <property type="nucleotide sequence ID" value="XM_064913594.1"/>
</dbReference>
<gene>
    <name evidence="1" type="ORF">BZA70DRAFT_284362</name>
</gene>
<accession>A0ABR1EZA8</accession>
<dbReference type="PANTHER" id="PTHR28255:SF1">
    <property type="entry name" value="UPF0303 PROTEIN YBR137W"/>
    <property type="match status" value="1"/>
</dbReference>
<dbReference type="Gene3D" id="3.30.450.150">
    <property type="entry name" value="Haem-degrading domain"/>
    <property type="match status" value="1"/>
</dbReference>